<evidence type="ECO:0000313" key="11">
    <source>
        <dbReference type="EMBL" id="MCK7595021.1"/>
    </source>
</evidence>
<evidence type="ECO:0000256" key="3">
    <source>
        <dbReference type="ARBA" id="ARBA00029447"/>
    </source>
</evidence>
<feature type="domain" description="Methyl-accepting transducer" evidence="8">
    <location>
        <begin position="649"/>
        <end position="878"/>
    </location>
</feature>
<dbReference type="CDD" id="cd11386">
    <property type="entry name" value="MCP_signal"/>
    <property type="match status" value="1"/>
</dbReference>
<dbReference type="Pfam" id="PF00672">
    <property type="entry name" value="HAMP"/>
    <property type="match status" value="1"/>
</dbReference>
<dbReference type="SMART" id="SM00283">
    <property type="entry name" value="MA"/>
    <property type="match status" value="1"/>
</dbReference>
<dbReference type="Gene3D" id="1.10.287.950">
    <property type="entry name" value="Methyl-accepting chemotaxis protein"/>
    <property type="match status" value="1"/>
</dbReference>
<keyword evidence="5" id="KW-0175">Coiled coil</keyword>
<evidence type="ECO:0000256" key="7">
    <source>
        <dbReference type="SAM" id="Phobius"/>
    </source>
</evidence>
<keyword evidence="7" id="KW-0472">Membrane</keyword>
<dbReference type="PROSITE" id="PS50885">
    <property type="entry name" value="HAMP"/>
    <property type="match status" value="2"/>
</dbReference>
<dbReference type="PANTHER" id="PTHR43531:SF14">
    <property type="entry name" value="METHYL-ACCEPTING CHEMOTAXIS PROTEIN I-RELATED"/>
    <property type="match status" value="1"/>
</dbReference>
<dbReference type="CDD" id="cd00130">
    <property type="entry name" value="PAS"/>
    <property type="match status" value="1"/>
</dbReference>
<protein>
    <submittedName>
        <fullName evidence="11">Methyl-accepting chemotaxis protein</fullName>
    </submittedName>
</protein>
<dbReference type="InterPro" id="IPR035965">
    <property type="entry name" value="PAS-like_dom_sf"/>
</dbReference>
<dbReference type="InterPro" id="IPR000014">
    <property type="entry name" value="PAS"/>
</dbReference>
<evidence type="ECO:0000256" key="4">
    <source>
        <dbReference type="PROSITE-ProRule" id="PRU00284"/>
    </source>
</evidence>
<dbReference type="Pfam" id="PF00015">
    <property type="entry name" value="MCPsignal"/>
    <property type="match status" value="1"/>
</dbReference>
<evidence type="ECO:0000256" key="2">
    <source>
        <dbReference type="ARBA" id="ARBA00023224"/>
    </source>
</evidence>
<sequence>MLGWLDDWSLQAKFLLLAGLVLAAVALPAWQDVSLQWAAMEVSEAELRGAPLASTVTEAVFSAQRARGLAALRASGGAADAAQLDEATKRVDRALAELARTASEEAGYPATAQALAEARRAWDTAQQAFAGGDPRQVLTDGTTAVSRLLRALDAVRDESGYSYTPYADAFHLMLASLKLGPELGEGLGRLRGNLGSYLAGYAAAVEAAAMAAPPEDGSADGTADGPVAEAASPPTPDAQQRGRLQVLLVAARERAAQYFPELDKALARNPALAEVLGAESAALRDSLEQALSTVEADISSDQPSMSGAESFALLTAQIDRLGAFNTRQIQELSGLSAANAEATRDALYLLGAELFLLIGLLVLIAGGMLTSILHSVRRAGGAAQDIAALRLDRTIEARGSDELAGLLRALDRMRCDLRERIEREAVVAAENARVRRALDAGSAGMMIADAEGAILYMNPSIERVLREAEPVLRERTPGFSVDALAGQRLALFADAPELQKAVSSALPNAHQAEVRLGARVMELHATPIKGEEGTRLGTALEWLDRSAESTFREGLRAAVARARAGRLDARVDTRIEDPRFRELAEVFNELIGTTASAIGEVETVMQALAEGNLSVRSKARLEGKFGELNQNANATADALGEVIGEIQRTVEEIHAASGEIAEGNNDLSKRTEQAAASIEETAAALHEVNSMVASSADHASEAKELAGQAAQTAAEGGQAVIEVVSTMQAIRESSKKMSDIISVIDGIAFQTNILALNAAVEAARAGEQGRGFAVVASEVRALAQRSADAAKEIAGLIRQSEARVEEGAGQVQRAGDRMDSIVASARQVAEIVAEIAAGAAEQAKGINEVNAAVEQMDQATQANSALVEEIAAAAQALSQQASSLNEIAGRFVR</sequence>
<dbReference type="SMART" id="SM00304">
    <property type="entry name" value="HAMP"/>
    <property type="match status" value="2"/>
</dbReference>
<dbReference type="SUPFAM" id="SSF58104">
    <property type="entry name" value="Methyl-accepting chemotaxis protein (MCP) signaling domain"/>
    <property type="match status" value="1"/>
</dbReference>
<dbReference type="PROSITE" id="PS50112">
    <property type="entry name" value="PAS"/>
    <property type="match status" value="1"/>
</dbReference>
<evidence type="ECO:0000256" key="1">
    <source>
        <dbReference type="ARBA" id="ARBA00022481"/>
    </source>
</evidence>
<feature type="domain" description="HAMP" evidence="10">
    <location>
        <begin position="592"/>
        <end position="644"/>
    </location>
</feature>
<dbReference type="InterPro" id="IPR003660">
    <property type="entry name" value="HAMP_dom"/>
</dbReference>
<dbReference type="Proteomes" id="UP001431449">
    <property type="component" value="Unassembled WGS sequence"/>
</dbReference>
<feature type="transmembrane region" description="Helical" evidence="7">
    <location>
        <begin position="346"/>
        <end position="369"/>
    </location>
</feature>
<dbReference type="Gene3D" id="3.30.450.20">
    <property type="entry name" value="PAS domain"/>
    <property type="match status" value="1"/>
</dbReference>
<feature type="domain" description="PAS" evidence="9">
    <location>
        <begin position="430"/>
        <end position="465"/>
    </location>
</feature>
<dbReference type="EMBL" id="JALNMH010000013">
    <property type="protein sequence ID" value="MCK7595021.1"/>
    <property type="molecule type" value="Genomic_DNA"/>
</dbReference>
<keyword evidence="2 4" id="KW-0807">Transducer</keyword>
<evidence type="ECO:0000313" key="12">
    <source>
        <dbReference type="Proteomes" id="UP001431449"/>
    </source>
</evidence>
<evidence type="ECO:0000259" key="9">
    <source>
        <dbReference type="PROSITE" id="PS50112"/>
    </source>
</evidence>
<accession>A0ABT0GKG0</accession>
<dbReference type="PANTHER" id="PTHR43531">
    <property type="entry name" value="PROTEIN ICFG"/>
    <property type="match status" value="1"/>
</dbReference>
<feature type="coiled-coil region" evidence="5">
    <location>
        <begin position="849"/>
        <end position="876"/>
    </location>
</feature>
<dbReference type="SUPFAM" id="SSF55785">
    <property type="entry name" value="PYP-like sensor domain (PAS domain)"/>
    <property type="match status" value="1"/>
</dbReference>
<reference evidence="11" key="1">
    <citation type="submission" date="2022-04" db="EMBL/GenBank/DDBJ databases">
        <title>Lysobacter sp. CAU 1642 isolated from sea sand.</title>
        <authorList>
            <person name="Kim W."/>
        </authorList>
    </citation>
    <scope>NUCLEOTIDE SEQUENCE</scope>
    <source>
        <strain evidence="11">CAU 1642</strain>
    </source>
</reference>
<feature type="region of interest" description="Disordered" evidence="6">
    <location>
        <begin position="213"/>
        <end position="241"/>
    </location>
</feature>
<keyword evidence="7" id="KW-1133">Transmembrane helix</keyword>
<proteinExistence type="inferred from homology"/>
<dbReference type="Gene3D" id="6.10.340.10">
    <property type="match status" value="1"/>
</dbReference>
<feature type="domain" description="HAMP" evidence="10">
    <location>
        <begin position="370"/>
        <end position="422"/>
    </location>
</feature>
<organism evidence="11 12">
    <name type="scientific">Pseudomarimonas salicorniae</name>
    <dbReference type="NCBI Taxonomy" id="2933270"/>
    <lineage>
        <taxon>Bacteria</taxon>
        <taxon>Pseudomonadati</taxon>
        <taxon>Pseudomonadota</taxon>
        <taxon>Gammaproteobacteria</taxon>
        <taxon>Lysobacterales</taxon>
        <taxon>Lysobacteraceae</taxon>
        <taxon>Pseudomarimonas</taxon>
    </lineage>
</organism>
<dbReference type="PRINTS" id="PR00260">
    <property type="entry name" value="CHEMTRNSDUCR"/>
</dbReference>
<comment type="similarity">
    <text evidence="3">Belongs to the methyl-accepting chemotaxis (MCP) protein family.</text>
</comment>
<dbReference type="InterPro" id="IPR004089">
    <property type="entry name" value="MCPsignal_dom"/>
</dbReference>
<keyword evidence="1" id="KW-0488">Methylation</keyword>
<dbReference type="PROSITE" id="PS50111">
    <property type="entry name" value="CHEMOTAXIS_TRANSDUC_2"/>
    <property type="match status" value="1"/>
</dbReference>
<evidence type="ECO:0000259" key="10">
    <source>
        <dbReference type="PROSITE" id="PS50885"/>
    </source>
</evidence>
<keyword evidence="7" id="KW-0812">Transmembrane</keyword>
<comment type="caution">
    <text evidence="11">The sequence shown here is derived from an EMBL/GenBank/DDBJ whole genome shotgun (WGS) entry which is preliminary data.</text>
</comment>
<dbReference type="InterPro" id="IPR051310">
    <property type="entry name" value="MCP_chemotaxis"/>
</dbReference>
<evidence type="ECO:0000256" key="6">
    <source>
        <dbReference type="SAM" id="MobiDB-lite"/>
    </source>
</evidence>
<evidence type="ECO:0000259" key="8">
    <source>
        <dbReference type="PROSITE" id="PS50111"/>
    </source>
</evidence>
<dbReference type="RefSeq" id="WP_248210754.1">
    <property type="nucleotide sequence ID" value="NZ_JALNMH010000013.1"/>
</dbReference>
<keyword evidence="12" id="KW-1185">Reference proteome</keyword>
<name>A0ABT0GKG0_9GAMM</name>
<dbReference type="Pfam" id="PF13188">
    <property type="entry name" value="PAS_8"/>
    <property type="match status" value="1"/>
</dbReference>
<gene>
    <name evidence="11" type="ORF">M0G41_15230</name>
</gene>
<evidence type="ECO:0000256" key="5">
    <source>
        <dbReference type="SAM" id="Coils"/>
    </source>
</evidence>
<dbReference type="InterPro" id="IPR004090">
    <property type="entry name" value="Chemotax_Me-accpt_rcpt"/>
</dbReference>